<evidence type="ECO:0000259" key="2">
    <source>
        <dbReference type="SMART" id="SM00460"/>
    </source>
</evidence>
<evidence type="ECO:0000256" key="1">
    <source>
        <dbReference type="SAM" id="Phobius"/>
    </source>
</evidence>
<evidence type="ECO:0000313" key="3">
    <source>
        <dbReference type="EMBL" id="BCX48921.1"/>
    </source>
</evidence>
<dbReference type="InterPro" id="IPR052901">
    <property type="entry name" value="Bact_TGase-like"/>
</dbReference>
<feature type="domain" description="Transglutaminase-like" evidence="2">
    <location>
        <begin position="346"/>
        <end position="417"/>
    </location>
</feature>
<gene>
    <name evidence="3" type="ORF">HAHE_28290</name>
</gene>
<keyword evidence="1" id="KW-1133">Transmembrane helix</keyword>
<dbReference type="PANTHER" id="PTHR42736:SF1">
    <property type="entry name" value="PROTEIN-GLUTAMINE GAMMA-GLUTAMYLTRANSFERASE"/>
    <property type="match status" value="1"/>
</dbReference>
<dbReference type="InterPro" id="IPR038765">
    <property type="entry name" value="Papain-like_cys_pep_sf"/>
</dbReference>
<dbReference type="Proteomes" id="UP001374893">
    <property type="component" value="Chromosome"/>
</dbReference>
<dbReference type="RefSeq" id="WP_338685333.1">
    <property type="nucleotide sequence ID" value="NZ_AP024702.1"/>
</dbReference>
<proteinExistence type="predicted"/>
<reference evidence="3 4" key="1">
    <citation type="submission" date="2021-06" db="EMBL/GenBank/DDBJ databases">
        <title>Complete genome of Haloferula helveola possessing various polysaccharide degrading enzymes.</title>
        <authorList>
            <person name="Takami H."/>
            <person name="Huang C."/>
            <person name="Hamasaki K."/>
        </authorList>
    </citation>
    <scope>NUCLEOTIDE SEQUENCE [LARGE SCALE GENOMIC DNA]</scope>
    <source>
        <strain evidence="3 4">CN-1</strain>
    </source>
</reference>
<feature type="transmembrane region" description="Helical" evidence="1">
    <location>
        <begin position="66"/>
        <end position="87"/>
    </location>
</feature>
<protein>
    <recommendedName>
        <fullName evidence="2">Transglutaminase-like domain-containing protein</fullName>
    </recommendedName>
</protein>
<keyword evidence="1" id="KW-0472">Membrane</keyword>
<accession>A0ABM7RBH1</accession>
<keyword evidence="4" id="KW-1185">Reference proteome</keyword>
<name>A0ABM7RBH1_9BACT</name>
<dbReference type="SMART" id="SM00460">
    <property type="entry name" value="TGc"/>
    <property type="match status" value="1"/>
</dbReference>
<feature type="transmembrane region" description="Helical" evidence="1">
    <location>
        <begin position="27"/>
        <end position="46"/>
    </location>
</feature>
<keyword evidence="1" id="KW-0812">Transmembrane</keyword>
<organism evidence="3 4">
    <name type="scientific">Haloferula helveola</name>
    <dbReference type="NCBI Taxonomy" id="490095"/>
    <lineage>
        <taxon>Bacteria</taxon>
        <taxon>Pseudomonadati</taxon>
        <taxon>Verrucomicrobiota</taxon>
        <taxon>Verrucomicrobiia</taxon>
        <taxon>Verrucomicrobiales</taxon>
        <taxon>Verrucomicrobiaceae</taxon>
        <taxon>Haloferula</taxon>
    </lineage>
</organism>
<dbReference type="EMBL" id="AP024702">
    <property type="protein sequence ID" value="BCX48921.1"/>
    <property type="molecule type" value="Genomic_DNA"/>
</dbReference>
<dbReference type="Pfam" id="PF01841">
    <property type="entry name" value="Transglut_core"/>
    <property type="match status" value="1"/>
</dbReference>
<feature type="transmembrane region" description="Helical" evidence="1">
    <location>
        <begin position="455"/>
        <end position="473"/>
    </location>
</feature>
<dbReference type="InterPro" id="IPR002931">
    <property type="entry name" value="Transglutaminase-like"/>
</dbReference>
<dbReference type="PANTHER" id="PTHR42736">
    <property type="entry name" value="PROTEIN-GLUTAMINE GAMMA-GLUTAMYLTRANSFERASE"/>
    <property type="match status" value="1"/>
</dbReference>
<dbReference type="Gene3D" id="3.10.620.30">
    <property type="match status" value="1"/>
</dbReference>
<evidence type="ECO:0000313" key="4">
    <source>
        <dbReference type="Proteomes" id="UP001374893"/>
    </source>
</evidence>
<sequence>MRNAAALVALAAAYVLLRGHPDAWPAMVRACVAVLCLFAGFGLWAAAHAGEGPVLASRRRVRLPDYLSLGAVVLAIEGAFLLFFNVAPEPLETMAGRFEEWLRPMAAKERREEQAGERDPNAGNWLWDRHGERRLPLRTNYKPGNRPEVFLRPSGDAASLLSSRIYVHAFALAEYGKGVWSVGDVEPVPLPADNDGWVRLDEVRSGEAVGCRVYHSLERSGQNPVLGLQGLAAARLPQVSKLAPGLHLLPPPESENGYEYDTLSRPVMLDDLVGLDVAVPDAVPDRFLELPGGALGFRIADLARVVQGEGGLVERLVRIRNHLRTTLEYSLVTENEDGRDPLENFMFDEQRGHCEFFATAGALLARSAGVPSRICYGWSGGTYYESGRLFVFRSREAHAWAEVWLEGWGWVVLDPTPPTAFVNGRPDLAAPDEPPPGADDLLAESEVIGEGGRSWLTGLAALFGVPVAVLWFARRRRPRDSAGWDGSDAPPAPYWRVFLNGCMLRGLSCRPGRTMRAMLTSLNDPPEIAADLLRYHYAVRYEGRRRDAGEERRLAKSLRAWERSIQ</sequence>
<dbReference type="SUPFAM" id="SSF54001">
    <property type="entry name" value="Cysteine proteinases"/>
    <property type="match status" value="1"/>
</dbReference>